<evidence type="ECO:0000313" key="8">
    <source>
        <dbReference type="EMBL" id="MBE1515536.1"/>
    </source>
</evidence>
<evidence type="ECO:0000256" key="3">
    <source>
        <dbReference type="ARBA" id="ARBA00022692"/>
    </source>
</evidence>
<keyword evidence="5 6" id="KW-0472">Membrane</keyword>
<feature type="transmembrane region" description="Helical" evidence="6">
    <location>
        <begin position="41"/>
        <end position="61"/>
    </location>
</feature>
<evidence type="ECO:0000259" key="7">
    <source>
        <dbReference type="Pfam" id="PF13396"/>
    </source>
</evidence>
<dbReference type="Pfam" id="PF13396">
    <property type="entry name" value="PLDc_N"/>
    <property type="match status" value="1"/>
</dbReference>
<evidence type="ECO:0000256" key="6">
    <source>
        <dbReference type="SAM" id="Phobius"/>
    </source>
</evidence>
<sequence length="73" mass="7821">MEATVLVVLLGGLAALAVLTFIVVAVVQVVREPQLPFPLRALWIIVLLAAPVIGSLVWFAFGASINRRIAQDI</sequence>
<keyword evidence="3 6" id="KW-0812">Transmembrane</keyword>
<gene>
    <name evidence="8" type="ORF">H4W26_002328</name>
</gene>
<evidence type="ECO:0000313" key="9">
    <source>
        <dbReference type="Proteomes" id="UP000636579"/>
    </source>
</evidence>
<protein>
    <recommendedName>
        <fullName evidence="7">Cardiolipin synthase N-terminal domain-containing protein</fullName>
    </recommendedName>
</protein>
<keyword evidence="4 6" id="KW-1133">Transmembrane helix</keyword>
<proteinExistence type="predicted"/>
<dbReference type="InterPro" id="IPR027379">
    <property type="entry name" value="CLS_N"/>
</dbReference>
<keyword evidence="2" id="KW-1003">Cell membrane</keyword>
<keyword evidence="9" id="KW-1185">Reference proteome</keyword>
<dbReference type="RefSeq" id="WP_192592363.1">
    <property type="nucleotide sequence ID" value="NZ_JADBEE010000002.1"/>
</dbReference>
<dbReference type="EMBL" id="JADBEE010000002">
    <property type="protein sequence ID" value="MBE1515536.1"/>
    <property type="molecule type" value="Genomic_DNA"/>
</dbReference>
<evidence type="ECO:0000256" key="2">
    <source>
        <dbReference type="ARBA" id="ARBA00022475"/>
    </source>
</evidence>
<comment type="subcellular location">
    <subcellularLocation>
        <location evidence="1">Cell membrane</location>
        <topology evidence="1">Multi-pass membrane protein</topology>
    </subcellularLocation>
</comment>
<evidence type="ECO:0000256" key="5">
    <source>
        <dbReference type="ARBA" id="ARBA00023136"/>
    </source>
</evidence>
<organism evidence="8 9">
    <name type="scientific">Nesterenkonia halotolerans</name>
    <dbReference type="NCBI Taxonomy" id="225325"/>
    <lineage>
        <taxon>Bacteria</taxon>
        <taxon>Bacillati</taxon>
        <taxon>Actinomycetota</taxon>
        <taxon>Actinomycetes</taxon>
        <taxon>Micrococcales</taxon>
        <taxon>Micrococcaceae</taxon>
        <taxon>Nesterenkonia</taxon>
    </lineage>
</organism>
<feature type="domain" description="Cardiolipin synthase N-terminal" evidence="7">
    <location>
        <begin position="22"/>
        <end position="62"/>
    </location>
</feature>
<evidence type="ECO:0000256" key="4">
    <source>
        <dbReference type="ARBA" id="ARBA00022989"/>
    </source>
</evidence>
<name>A0ABR9J962_9MICC</name>
<evidence type="ECO:0000256" key="1">
    <source>
        <dbReference type="ARBA" id="ARBA00004651"/>
    </source>
</evidence>
<comment type="caution">
    <text evidence="8">The sequence shown here is derived from an EMBL/GenBank/DDBJ whole genome shotgun (WGS) entry which is preliminary data.</text>
</comment>
<reference evidence="8 9" key="1">
    <citation type="submission" date="2020-10" db="EMBL/GenBank/DDBJ databases">
        <title>Sequencing the genomes of 1000 actinobacteria strains.</title>
        <authorList>
            <person name="Klenk H.-P."/>
        </authorList>
    </citation>
    <scope>NUCLEOTIDE SEQUENCE [LARGE SCALE GENOMIC DNA]</scope>
    <source>
        <strain evidence="8 9">DSM 15474</strain>
    </source>
</reference>
<accession>A0ABR9J962</accession>
<dbReference type="Proteomes" id="UP000636579">
    <property type="component" value="Unassembled WGS sequence"/>
</dbReference>